<dbReference type="EMBL" id="JACORT010000004">
    <property type="protein sequence ID" value="MBC5783787.1"/>
    <property type="molecule type" value="Genomic_DNA"/>
</dbReference>
<reference evidence="1" key="1">
    <citation type="submission" date="2020-08" db="EMBL/GenBank/DDBJ databases">
        <title>Ramlibacter sp. USB13 16S ribosomal RNA gene genome sequencing and assembly.</title>
        <authorList>
            <person name="Kang M."/>
        </authorList>
    </citation>
    <scope>NUCLEOTIDE SEQUENCE</scope>
    <source>
        <strain evidence="1">USB13</strain>
    </source>
</reference>
<evidence type="ECO:0000313" key="2">
    <source>
        <dbReference type="Proteomes" id="UP000608513"/>
    </source>
</evidence>
<gene>
    <name evidence="1" type="ORF">H8N03_12595</name>
</gene>
<comment type="caution">
    <text evidence="1">The sequence shown here is derived from an EMBL/GenBank/DDBJ whole genome shotgun (WGS) entry which is preliminary data.</text>
</comment>
<keyword evidence="2" id="KW-1185">Reference proteome</keyword>
<dbReference type="RefSeq" id="WP_187076524.1">
    <property type="nucleotide sequence ID" value="NZ_JACORT010000004.1"/>
</dbReference>
<organism evidence="1 2">
    <name type="scientific">Ramlibacter cellulosilyticus</name>
    <dbReference type="NCBI Taxonomy" id="2764187"/>
    <lineage>
        <taxon>Bacteria</taxon>
        <taxon>Pseudomonadati</taxon>
        <taxon>Pseudomonadota</taxon>
        <taxon>Betaproteobacteria</taxon>
        <taxon>Burkholderiales</taxon>
        <taxon>Comamonadaceae</taxon>
        <taxon>Ramlibacter</taxon>
    </lineage>
</organism>
<dbReference type="Proteomes" id="UP000608513">
    <property type="component" value="Unassembled WGS sequence"/>
</dbReference>
<accession>A0A923MU34</accession>
<evidence type="ECO:0000313" key="1">
    <source>
        <dbReference type="EMBL" id="MBC5783787.1"/>
    </source>
</evidence>
<sequence>MTTDVWCYYPAGGEELLLALALSDQAQDDGSMKIDNHSCLLDMSGLAPERFAILMAQMQARGALKLTNKEHQLYQFTFRRHGEPYTRYETGG</sequence>
<name>A0A923MU34_9BURK</name>
<dbReference type="AlphaFoldDB" id="A0A923MU34"/>
<protein>
    <submittedName>
        <fullName evidence="1">Uncharacterized protein</fullName>
    </submittedName>
</protein>
<proteinExistence type="predicted"/>